<accession>A0A318XHX3</accession>
<protein>
    <submittedName>
        <fullName evidence="1">Uncharacterized protein</fullName>
    </submittedName>
</protein>
<reference evidence="1 2" key="1">
    <citation type="submission" date="2018-06" db="EMBL/GenBank/DDBJ databases">
        <title>Genomic Encyclopedia of Type Strains, Phase I: the one thousand microbial genomes (KMG-I) project.</title>
        <authorList>
            <person name="Kyrpides N."/>
        </authorList>
    </citation>
    <scope>NUCLEOTIDE SEQUENCE [LARGE SCALE GENOMIC DNA]</scope>
    <source>
        <strain evidence="1 2">DSM 19573</strain>
    </source>
</reference>
<dbReference type="RefSeq" id="WP_110462806.1">
    <property type="nucleotide sequence ID" value="NZ_QKMR01000017.1"/>
</dbReference>
<dbReference type="OrthoDB" id="9816054at2"/>
<comment type="caution">
    <text evidence="1">The sequence shown here is derived from an EMBL/GenBank/DDBJ whole genome shotgun (WGS) entry which is preliminary data.</text>
</comment>
<gene>
    <name evidence="1" type="ORF">LY28_02811</name>
</gene>
<evidence type="ECO:0000313" key="2">
    <source>
        <dbReference type="Proteomes" id="UP000248132"/>
    </source>
</evidence>
<dbReference type="AlphaFoldDB" id="A0A318XHX3"/>
<sequence length="229" mass="27079">MSKYFMYGTELQELEQMMMLVPNFMPRRSGVIIVKKLQNKNENIRCSDCNYFIGSQCSKNICSCFAERLKAGMICYETIVKNCYKEFKSYRFKRRLARLVRNFDGDIFINPIHRFRFYKVCRIQNVSMENRSPSYLAVLFLLTADDRLWDLAKGHTYLDCFDFKRMNLKGINTDEYALYQTARTIILGREYIRIDEIADENLIEEDTFKAIINAVLISKYGADMFQVNC</sequence>
<keyword evidence="2" id="KW-1185">Reference proteome</keyword>
<proteinExistence type="predicted"/>
<organism evidence="1 2">
    <name type="scientific">Ruminiclostridium sufflavum DSM 19573</name>
    <dbReference type="NCBI Taxonomy" id="1121337"/>
    <lineage>
        <taxon>Bacteria</taxon>
        <taxon>Bacillati</taxon>
        <taxon>Bacillota</taxon>
        <taxon>Clostridia</taxon>
        <taxon>Eubacteriales</taxon>
        <taxon>Oscillospiraceae</taxon>
        <taxon>Ruminiclostridium</taxon>
    </lineage>
</organism>
<dbReference type="EMBL" id="QKMR01000017">
    <property type="protein sequence ID" value="PYG86785.1"/>
    <property type="molecule type" value="Genomic_DNA"/>
</dbReference>
<dbReference type="Proteomes" id="UP000248132">
    <property type="component" value="Unassembled WGS sequence"/>
</dbReference>
<name>A0A318XHX3_9FIRM</name>
<evidence type="ECO:0000313" key="1">
    <source>
        <dbReference type="EMBL" id="PYG86785.1"/>
    </source>
</evidence>